<dbReference type="AlphaFoldDB" id="A0A9W9C4T4"/>
<dbReference type="EMBL" id="JAPEUX010000009">
    <property type="protein sequence ID" value="KAJ4345361.1"/>
    <property type="molecule type" value="Genomic_DNA"/>
</dbReference>
<protein>
    <submittedName>
        <fullName evidence="1">Uncharacterized protein</fullName>
    </submittedName>
</protein>
<dbReference type="RefSeq" id="XP_056065525.1">
    <property type="nucleotide sequence ID" value="XM_056220222.1"/>
</dbReference>
<keyword evidence="2" id="KW-1185">Reference proteome</keyword>
<dbReference type="OrthoDB" id="3945550at2759"/>
<dbReference type="Proteomes" id="UP001140513">
    <property type="component" value="Unassembled WGS sequence"/>
</dbReference>
<gene>
    <name evidence="1" type="ORF">N0V89_011491</name>
</gene>
<accession>A0A9W9C4T4</accession>
<evidence type="ECO:0000313" key="2">
    <source>
        <dbReference type="Proteomes" id="UP001140513"/>
    </source>
</evidence>
<reference evidence="1" key="1">
    <citation type="submission" date="2022-10" db="EMBL/GenBank/DDBJ databases">
        <title>Tapping the CABI collections for fungal endophytes: first genome assemblies for Collariella, Neodidymelliopsis, Ascochyta clinopodiicola, Didymella pomorum, Didymosphaeria variabile, Neocosmospora piperis and Neocucurbitaria cava.</title>
        <authorList>
            <person name="Hill R."/>
        </authorList>
    </citation>
    <scope>NUCLEOTIDE SEQUENCE</scope>
    <source>
        <strain evidence="1">IMI 356815</strain>
    </source>
</reference>
<organism evidence="1 2">
    <name type="scientific">Didymosphaeria variabile</name>
    <dbReference type="NCBI Taxonomy" id="1932322"/>
    <lineage>
        <taxon>Eukaryota</taxon>
        <taxon>Fungi</taxon>
        <taxon>Dikarya</taxon>
        <taxon>Ascomycota</taxon>
        <taxon>Pezizomycotina</taxon>
        <taxon>Dothideomycetes</taxon>
        <taxon>Pleosporomycetidae</taxon>
        <taxon>Pleosporales</taxon>
        <taxon>Massarineae</taxon>
        <taxon>Didymosphaeriaceae</taxon>
        <taxon>Didymosphaeria</taxon>
    </lineage>
</organism>
<comment type="caution">
    <text evidence="1">The sequence shown here is derived from an EMBL/GenBank/DDBJ whole genome shotgun (WGS) entry which is preliminary data.</text>
</comment>
<name>A0A9W9C4T4_9PLEO</name>
<dbReference type="GeneID" id="80915021"/>
<proteinExistence type="predicted"/>
<sequence length="330" mass="38866">MSLGSKSELMLWTLRLLDWLKKGHWKPWLQVQLYGLPPSEQPRTNLDLWLDAMDWSGIEELAIKRQRHEDDIVEKLPPRLTSLRRLWSTDMSFIEALPNNTLTHLTWIGPSRHGDFANVLERQGSTLEKLEFRCDEKICPSFCNHFNMSHIQEMAQNLEHLTIDIPRNGTWPLEFFQAIASLSKLRSLEIYLELQSDCRRGKPEDHAMWKYQEEHGKNYCTGGDQFQKPLLNENEAENLFQLIEEANIGCQLQDVTFRLGDWTPPYDGPLYFPPWIENRKAEVTCSKTDRAQREKRCRAVRSYGYWPPKTNEQEGSYWPLPEEELYIPED</sequence>
<evidence type="ECO:0000313" key="1">
    <source>
        <dbReference type="EMBL" id="KAJ4345361.1"/>
    </source>
</evidence>